<dbReference type="AlphaFoldDB" id="A0A371I065"/>
<keyword evidence="3" id="KW-1185">Reference proteome</keyword>
<reference evidence="2" key="1">
    <citation type="submission" date="2018-05" db="EMBL/GenBank/DDBJ databases">
        <title>Draft genome of Mucuna pruriens seed.</title>
        <authorList>
            <person name="Nnadi N.E."/>
            <person name="Vos R."/>
            <person name="Hasami M.H."/>
            <person name="Devisetty U.K."/>
            <person name="Aguiy J.C."/>
        </authorList>
    </citation>
    <scope>NUCLEOTIDE SEQUENCE [LARGE SCALE GENOMIC DNA]</scope>
    <source>
        <strain evidence="2">JCA_2017</strain>
    </source>
</reference>
<feature type="region of interest" description="Disordered" evidence="1">
    <location>
        <begin position="1"/>
        <end position="20"/>
    </location>
</feature>
<comment type="caution">
    <text evidence="2">The sequence shown here is derived from an EMBL/GenBank/DDBJ whole genome shotgun (WGS) entry which is preliminary data.</text>
</comment>
<dbReference type="Proteomes" id="UP000257109">
    <property type="component" value="Unassembled WGS sequence"/>
</dbReference>
<proteinExistence type="predicted"/>
<feature type="region of interest" description="Disordered" evidence="1">
    <location>
        <begin position="79"/>
        <end position="102"/>
    </location>
</feature>
<protein>
    <submittedName>
        <fullName evidence="2">Uncharacterized protein</fullName>
    </submittedName>
</protein>
<accession>A0A371I065</accession>
<dbReference type="EMBL" id="QJKJ01001279">
    <property type="protein sequence ID" value="RDY08411.1"/>
    <property type="molecule type" value="Genomic_DNA"/>
</dbReference>
<evidence type="ECO:0000313" key="3">
    <source>
        <dbReference type="Proteomes" id="UP000257109"/>
    </source>
</evidence>
<feature type="non-terminal residue" evidence="2">
    <location>
        <position position="1"/>
    </location>
</feature>
<dbReference type="PANTHER" id="PTHR34539">
    <property type="entry name" value="T6J4.11 PROTEIN"/>
    <property type="match status" value="1"/>
</dbReference>
<gene>
    <name evidence="2" type="ORF">CR513_07356</name>
</gene>
<evidence type="ECO:0000256" key="1">
    <source>
        <dbReference type="SAM" id="MobiDB-lite"/>
    </source>
</evidence>
<sequence>MEGKKRVKDDSDKSALESSEAKRLRDDLLEFLDDADPPLPSQDLDLVMKSLQEEIAAPFIDLTSDSGESQPQIGLLLEASEDDLGLPPDGASSDPTEKNKEAELVRVASDTSRIGELWSFENQIPGYDSFELGTEDFYITHNNNNNNYVAAFDGIIDNSDLYYDELAGFSEEL</sequence>
<dbReference type="OrthoDB" id="781489at2759"/>
<evidence type="ECO:0000313" key="2">
    <source>
        <dbReference type="EMBL" id="RDY08411.1"/>
    </source>
</evidence>
<organism evidence="2 3">
    <name type="scientific">Mucuna pruriens</name>
    <name type="common">Velvet bean</name>
    <name type="synonym">Dolichos pruriens</name>
    <dbReference type="NCBI Taxonomy" id="157652"/>
    <lineage>
        <taxon>Eukaryota</taxon>
        <taxon>Viridiplantae</taxon>
        <taxon>Streptophyta</taxon>
        <taxon>Embryophyta</taxon>
        <taxon>Tracheophyta</taxon>
        <taxon>Spermatophyta</taxon>
        <taxon>Magnoliopsida</taxon>
        <taxon>eudicotyledons</taxon>
        <taxon>Gunneridae</taxon>
        <taxon>Pentapetalae</taxon>
        <taxon>rosids</taxon>
        <taxon>fabids</taxon>
        <taxon>Fabales</taxon>
        <taxon>Fabaceae</taxon>
        <taxon>Papilionoideae</taxon>
        <taxon>50 kb inversion clade</taxon>
        <taxon>NPAAA clade</taxon>
        <taxon>indigoferoid/millettioid clade</taxon>
        <taxon>Phaseoleae</taxon>
        <taxon>Mucuna</taxon>
    </lineage>
</organism>
<name>A0A371I065_MUCPR</name>
<dbReference type="PANTHER" id="PTHR34539:SF19">
    <property type="entry name" value="T6J4.11 PROTEIN"/>
    <property type="match status" value="1"/>
</dbReference>
<dbReference type="STRING" id="157652.A0A371I065"/>